<gene>
    <name evidence="24" type="ORF">OIU74_002784</name>
</gene>
<protein>
    <recommendedName>
        <fullName evidence="26">RNA helicase</fullName>
    </recommendedName>
</protein>
<dbReference type="InterPro" id="IPR001607">
    <property type="entry name" value="Znf_UBP"/>
</dbReference>
<feature type="compositionally biased region" description="Basic and acidic residues" evidence="18">
    <location>
        <begin position="453"/>
        <end position="467"/>
    </location>
</feature>
<name>A0A9Q0X5S4_9ROSI</name>
<dbReference type="Gene3D" id="3.30.40.10">
    <property type="entry name" value="Zinc/RING finger domain, C3HC4 (zinc finger)"/>
    <property type="match status" value="1"/>
</dbReference>
<evidence type="ECO:0000256" key="4">
    <source>
        <dbReference type="ARBA" id="ARBA00022723"/>
    </source>
</evidence>
<dbReference type="InterPro" id="IPR038765">
    <property type="entry name" value="Papain-like_cys_pep_sf"/>
</dbReference>
<dbReference type="InterPro" id="IPR044765">
    <property type="entry name" value="DDX47/Rrp3_DEADc"/>
</dbReference>
<keyword evidence="5" id="KW-0747">Spliceosome</keyword>
<evidence type="ECO:0000259" key="22">
    <source>
        <dbReference type="PROSITE" id="PS51194"/>
    </source>
</evidence>
<keyword evidence="25" id="KW-1185">Reference proteome</keyword>
<reference evidence="24" key="2">
    <citation type="journal article" date="2023" name="Int. J. Mol. Sci.">
        <title>De Novo Assembly and Annotation of 11 Diverse Shrub Willow (Salix) Genomes Reveals Novel Gene Organization in Sex-Linked Regions.</title>
        <authorList>
            <person name="Hyden B."/>
            <person name="Feng K."/>
            <person name="Yates T.B."/>
            <person name="Jawdy S."/>
            <person name="Cereghino C."/>
            <person name="Smart L.B."/>
            <person name="Muchero W."/>
        </authorList>
    </citation>
    <scope>NUCLEOTIDE SEQUENCE</scope>
    <source>
        <tissue evidence="24">Shoot tip</tissue>
    </source>
</reference>
<evidence type="ECO:0000259" key="21">
    <source>
        <dbReference type="PROSITE" id="PS51192"/>
    </source>
</evidence>
<comment type="caution">
    <text evidence="24">The sequence shown here is derived from an EMBL/GenBank/DDBJ whole genome shotgun (WGS) entry which is preliminary data.</text>
</comment>
<keyword evidence="9" id="KW-0347">Helicase</keyword>
<keyword evidence="6" id="KW-0547">Nucleotide-binding</keyword>
<evidence type="ECO:0000256" key="12">
    <source>
        <dbReference type="ARBA" id="ARBA00022884"/>
    </source>
</evidence>
<dbReference type="PROSITE" id="PS51192">
    <property type="entry name" value="HELICASE_ATP_BIND_1"/>
    <property type="match status" value="1"/>
</dbReference>
<comment type="similarity">
    <text evidence="15">Belongs to the DEAD box helicase family. DDX47/RRP3 subfamily.</text>
</comment>
<accession>A0A9Q0X5S4</accession>
<evidence type="ECO:0000256" key="17">
    <source>
        <dbReference type="PROSITE-ProRule" id="PRU00552"/>
    </source>
</evidence>
<dbReference type="Pfam" id="PF02148">
    <property type="entry name" value="zf-UBP"/>
    <property type="match status" value="1"/>
</dbReference>
<evidence type="ECO:0000313" key="25">
    <source>
        <dbReference type="Proteomes" id="UP001151752"/>
    </source>
</evidence>
<dbReference type="InterPro" id="IPR001650">
    <property type="entry name" value="Helicase_C-like"/>
</dbReference>
<dbReference type="AlphaFoldDB" id="A0A9Q0X5S4"/>
<evidence type="ECO:0000256" key="6">
    <source>
        <dbReference type="ARBA" id="ARBA00022741"/>
    </source>
</evidence>
<dbReference type="CDD" id="cd18787">
    <property type="entry name" value="SF2_C_DEAD"/>
    <property type="match status" value="1"/>
</dbReference>
<evidence type="ECO:0000256" key="18">
    <source>
        <dbReference type="SAM" id="MobiDB-lite"/>
    </source>
</evidence>
<dbReference type="SUPFAM" id="SSF52540">
    <property type="entry name" value="P-loop containing nucleoside triphosphate hydrolases"/>
    <property type="match status" value="1"/>
</dbReference>
<dbReference type="GO" id="GO:0005524">
    <property type="term" value="F:ATP binding"/>
    <property type="evidence" value="ECO:0007669"/>
    <property type="project" value="UniProtKB-KW"/>
</dbReference>
<dbReference type="Gene3D" id="3.90.70.10">
    <property type="entry name" value="Cysteine proteinases"/>
    <property type="match status" value="1"/>
</dbReference>
<dbReference type="PANTHER" id="PTHR47959">
    <property type="entry name" value="ATP-DEPENDENT RNA HELICASE RHLE-RELATED"/>
    <property type="match status" value="1"/>
</dbReference>
<dbReference type="InterPro" id="IPR027417">
    <property type="entry name" value="P-loop_NTPase"/>
</dbReference>
<dbReference type="GO" id="GO:0004843">
    <property type="term" value="F:cysteine-type deubiquitinase activity"/>
    <property type="evidence" value="ECO:0007669"/>
    <property type="project" value="InterPro"/>
</dbReference>
<dbReference type="GO" id="GO:0003723">
    <property type="term" value="F:RNA binding"/>
    <property type="evidence" value="ECO:0007669"/>
    <property type="project" value="UniProtKB-KW"/>
</dbReference>
<feature type="domain" description="UBP-type" evidence="20">
    <location>
        <begin position="562"/>
        <end position="659"/>
    </location>
</feature>
<dbReference type="Pfam" id="PF00443">
    <property type="entry name" value="UCH"/>
    <property type="match status" value="1"/>
</dbReference>
<keyword evidence="4" id="KW-0479">Metal-binding</keyword>
<dbReference type="PROSITE" id="PS51194">
    <property type="entry name" value="HELICASE_CTER"/>
    <property type="match status" value="1"/>
</dbReference>
<organism evidence="24 25">
    <name type="scientific">Salix koriyanagi</name>
    <dbReference type="NCBI Taxonomy" id="2511006"/>
    <lineage>
        <taxon>Eukaryota</taxon>
        <taxon>Viridiplantae</taxon>
        <taxon>Streptophyta</taxon>
        <taxon>Embryophyta</taxon>
        <taxon>Tracheophyta</taxon>
        <taxon>Spermatophyta</taxon>
        <taxon>Magnoliopsida</taxon>
        <taxon>eudicotyledons</taxon>
        <taxon>Gunneridae</taxon>
        <taxon>Pentapetalae</taxon>
        <taxon>rosids</taxon>
        <taxon>fabids</taxon>
        <taxon>Malpighiales</taxon>
        <taxon>Salicaceae</taxon>
        <taxon>Saliceae</taxon>
        <taxon>Salix</taxon>
    </lineage>
</organism>
<evidence type="ECO:0000259" key="19">
    <source>
        <dbReference type="PROSITE" id="PS50235"/>
    </source>
</evidence>
<dbReference type="InterPro" id="IPR013083">
    <property type="entry name" value="Znf_RING/FYVE/PHD"/>
</dbReference>
<dbReference type="PANTHER" id="PTHR47959:SF24">
    <property type="entry name" value="ATP-DEPENDENT RNA HELICASE"/>
    <property type="match status" value="1"/>
</dbReference>
<feature type="domain" description="Helicase C-terminal" evidence="22">
    <location>
        <begin position="236"/>
        <end position="382"/>
    </location>
</feature>
<comment type="subcellular location">
    <subcellularLocation>
        <location evidence="1">Nucleus</location>
    </subcellularLocation>
</comment>
<dbReference type="PROSITE" id="PS50235">
    <property type="entry name" value="USP_3"/>
    <property type="match status" value="1"/>
</dbReference>
<feature type="domain" description="USP" evidence="19">
    <location>
        <begin position="684"/>
        <end position="1013"/>
    </location>
</feature>
<evidence type="ECO:0000259" key="23">
    <source>
        <dbReference type="PROSITE" id="PS51195"/>
    </source>
</evidence>
<dbReference type="SMART" id="SM00290">
    <property type="entry name" value="ZnF_UBP"/>
    <property type="match status" value="1"/>
</dbReference>
<dbReference type="InterPro" id="IPR014001">
    <property type="entry name" value="Helicase_ATP-bd"/>
</dbReference>
<evidence type="ECO:0000256" key="1">
    <source>
        <dbReference type="ARBA" id="ARBA00004123"/>
    </source>
</evidence>
<dbReference type="InterPro" id="IPR028889">
    <property type="entry name" value="USP"/>
</dbReference>
<sequence length="1014" mass="115956">MAEDKQETEKTFADLGLCKELVEACENLGWKKPTKIQEEAIPHALQGKDLIGVAATGSGKTGAFVLPTLEALLKDSQERKSVQPFFVCVLSPTRELAIQIAEQFEALGSGIGVKCVVLVGGEDMLQQSIVGTPGRLADHLSNTKGFSLHALKYLILDEADRLLSMDFEKSLDEILKAIPKNRRTYLFSATMTNKVKKLQRACLRNPVKIEAAFKYSTVDTLEQGFYFMPATLKDCYLVYLLSTKTGATSMIFTRTCRETDFLALVLRKLGLEAIPINGQMSQSNRLGALNKFKAGEFNILICTDVASRGLDIPSVDVVVNYNIPTNSKDYFHRVGRTARAGRSGLAISLVNQFDIGPFTQIEKHIGDDFKIPKYTVNEDEVLLLAERVTEAKRISRKSINESGNKRTDRLDGEDEEDIEKYLGIKNKKESKKLRRNPPTLRELSKLQKVQKAAGREENIMKNRRVEEDNMGSEESGGISKRQRLDEHFSASGIENPLVPYNDVDDEEEDFERGETANGGGKVEENRGQVVAAENGEDEEEEEDLYGEDNSLEKRKSQFEPREDCPYLDTVNRQVLDFDFEKFCSVSLSNLNVYACLVCGKYYQGRGKKSHAYTHSLEAGHHVYVNLRTEKVYCLPDGYEIIDPSLDDIRHVLNPRFTRDQVKQLDKNRQWSRALDGSDYLPGMVGLNNIKETDFVNVTIQSLMRVTPLRNFFLIPENYQHCKSPLVQRYGELTRKIWHARNFKGQVSPHEFLQAVMKASKKRFRIGQQSDPVEFMAWLLNTLHANLRTSKKNNSIIYECFQGELEVVKEIPNKAITEKKENGDIFTETSRMPFLMLGLDLPPPPLFKDVMEKNIIPQVPLFNILKKFDGETVTEVVRPRVARMKYRVIRLPQYLILHMQRFKKNNFFIEKNPHFRIYPVLIVSMITVNFPVKNLELKDFIPLPMPKEIERLRSKYDLIANIVHDGKPNEGFYRVFVQRKSEELWYEMQDLHVSETLPQMVALSEAYLQIYEQQQ</sequence>
<dbReference type="InterPro" id="IPR050079">
    <property type="entry name" value="DEAD_box_RNA_helicase"/>
</dbReference>
<keyword evidence="12" id="KW-0694">RNA-binding</keyword>
<dbReference type="GO" id="GO:0008270">
    <property type="term" value="F:zinc ion binding"/>
    <property type="evidence" value="ECO:0007669"/>
    <property type="project" value="UniProtKB-KW"/>
</dbReference>
<dbReference type="GO" id="GO:0005681">
    <property type="term" value="C:spliceosomal complex"/>
    <property type="evidence" value="ECO:0007669"/>
    <property type="project" value="UniProtKB-KW"/>
</dbReference>
<dbReference type="Pfam" id="PF00270">
    <property type="entry name" value="DEAD"/>
    <property type="match status" value="1"/>
</dbReference>
<dbReference type="PROSITE" id="PS00039">
    <property type="entry name" value="DEAD_ATP_HELICASE"/>
    <property type="match status" value="1"/>
</dbReference>
<evidence type="ECO:0000256" key="11">
    <source>
        <dbReference type="ARBA" id="ARBA00022840"/>
    </source>
</evidence>
<evidence type="ECO:0008006" key="26">
    <source>
        <dbReference type="Google" id="ProtNLM"/>
    </source>
</evidence>
<dbReference type="EMBL" id="JAPFFM010000001">
    <property type="protein sequence ID" value="KAJ6779058.1"/>
    <property type="molecule type" value="Genomic_DNA"/>
</dbReference>
<dbReference type="SMART" id="SM00487">
    <property type="entry name" value="DEXDc"/>
    <property type="match status" value="1"/>
</dbReference>
<dbReference type="SMART" id="SM00490">
    <property type="entry name" value="HELICc"/>
    <property type="match status" value="1"/>
</dbReference>
<keyword evidence="13" id="KW-0508">mRNA splicing</keyword>
<evidence type="ECO:0000256" key="13">
    <source>
        <dbReference type="ARBA" id="ARBA00023187"/>
    </source>
</evidence>
<keyword evidence="11" id="KW-0067">ATP-binding</keyword>
<dbReference type="GO" id="GO:0016579">
    <property type="term" value="P:protein deubiquitination"/>
    <property type="evidence" value="ECO:0007669"/>
    <property type="project" value="InterPro"/>
</dbReference>
<dbReference type="SUPFAM" id="SSF57850">
    <property type="entry name" value="RING/U-box"/>
    <property type="match status" value="1"/>
</dbReference>
<evidence type="ECO:0000313" key="24">
    <source>
        <dbReference type="EMBL" id="KAJ6779058.1"/>
    </source>
</evidence>
<dbReference type="InterPro" id="IPR011545">
    <property type="entry name" value="DEAD/DEAH_box_helicase_dom"/>
</dbReference>
<dbReference type="InterPro" id="IPR033809">
    <property type="entry name" value="USP39"/>
</dbReference>
<dbReference type="Pfam" id="PF00271">
    <property type="entry name" value="Helicase_C"/>
    <property type="match status" value="1"/>
</dbReference>
<dbReference type="InterPro" id="IPR000629">
    <property type="entry name" value="RNA-helicase_DEAD-box_CS"/>
</dbReference>
<dbReference type="Gene3D" id="3.40.50.300">
    <property type="entry name" value="P-loop containing nucleotide triphosphate hydrolases"/>
    <property type="match status" value="2"/>
</dbReference>
<feature type="compositionally biased region" description="Acidic residues" evidence="18">
    <location>
        <begin position="534"/>
        <end position="546"/>
    </location>
</feature>
<keyword evidence="10" id="KW-0862">Zinc</keyword>
<evidence type="ECO:0000256" key="7">
    <source>
        <dbReference type="ARBA" id="ARBA00022771"/>
    </source>
</evidence>
<dbReference type="GO" id="GO:0005829">
    <property type="term" value="C:cytosol"/>
    <property type="evidence" value="ECO:0007669"/>
    <property type="project" value="TreeGrafter"/>
</dbReference>
<dbReference type="PROSITE" id="PS51195">
    <property type="entry name" value="Q_MOTIF"/>
    <property type="match status" value="1"/>
</dbReference>
<dbReference type="GO" id="GO:0000245">
    <property type="term" value="P:spliceosomal complex assembly"/>
    <property type="evidence" value="ECO:0007669"/>
    <property type="project" value="InterPro"/>
</dbReference>
<dbReference type="GO" id="GO:0003724">
    <property type="term" value="F:RNA helicase activity"/>
    <property type="evidence" value="ECO:0007669"/>
    <property type="project" value="InterPro"/>
</dbReference>
<evidence type="ECO:0000256" key="8">
    <source>
        <dbReference type="ARBA" id="ARBA00022801"/>
    </source>
</evidence>
<dbReference type="FunFam" id="3.30.40.10:FF:000068">
    <property type="entry name" value="U4/U6.U5 tri-snRNP-associated protein 2"/>
    <property type="match status" value="1"/>
</dbReference>
<dbReference type="SUPFAM" id="SSF54001">
    <property type="entry name" value="Cysteine proteinases"/>
    <property type="match status" value="1"/>
</dbReference>
<evidence type="ECO:0000259" key="20">
    <source>
        <dbReference type="PROSITE" id="PS50271"/>
    </source>
</evidence>
<evidence type="ECO:0000256" key="14">
    <source>
        <dbReference type="ARBA" id="ARBA00023242"/>
    </source>
</evidence>
<dbReference type="Proteomes" id="UP001151752">
    <property type="component" value="Chromosome 16"/>
</dbReference>
<dbReference type="CDD" id="cd02669">
    <property type="entry name" value="Peptidase_C19M"/>
    <property type="match status" value="1"/>
</dbReference>
<feature type="domain" description="DEAD-box RNA helicase Q" evidence="23">
    <location>
        <begin position="10"/>
        <end position="38"/>
    </location>
</feature>
<keyword evidence="8" id="KW-0378">Hydrolase</keyword>
<evidence type="ECO:0000256" key="3">
    <source>
        <dbReference type="ARBA" id="ARBA00022664"/>
    </source>
</evidence>
<proteinExistence type="inferred from homology"/>
<evidence type="ECO:0000256" key="15">
    <source>
        <dbReference type="ARBA" id="ARBA00024350"/>
    </source>
</evidence>
<comment type="similarity">
    <text evidence="2">Belongs to the peptidase C19 family.</text>
</comment>
<dbReference type="PROSITE" id="PS50271">
    <property type="entry name" value="ZF_UBP"/>
    <property type="match status" value="1"/>
</dbReference>
<keyword evidence="14" id="KW-0539">Nucleus</keyword>
<keyword evidence="3" id="KW-0507">mRNA processing</keyword>
<keyword evidence="7 16" id="KW-0863">Zinc-finger</keyword>
<dbReference type="InterPro" id="IPR001394">
    <property type="entry name" value="Peptidase_C19_UCH"/>
</dbReference>
<reference evidence="24" key="1">
    <citation type="submission" date="2022-11" db="EMBL/GenBank/DDBJ databases">
        <authorList>
            <person name="Hyden B.L."/>
            <person name="Feng K."/>
            <person name="Yates T."/>
            <person name="Jawdy S."/>
            <person name="Smart L.B."/>
            <person name="Muchero W."/>
        </authorList>
    </citation>
    <scope>NUCLEOTIDE SEQUENCE</scope>
    <source>
        <tissue evidence="24">Shoot tip</tissue>
    </source>
</reference>
<feature type="short sequence motif" description="Q motif" evidence="17">
    <location>
        <begin position="10"/>
        <end position="38"/>
    </location>
</feature>
<evidence type="ECO:0000256" key="2">
    <source>
        <dbReference type="ARBA" id="ARBA00009085"/>
    </source>
</evidence>
<evidence type="ECO:0000256" key="9">
    <source>
        <dbReference type="ARBA" id="ARBA00022806"/>
    </source>
</evidence>
<evidence type="ECO:0000256" key="5">
    <source>
        <dbReference type="ARBA" id="ARBA00022728"/>
    </source>
</evidence>
<feature type="region of interest" description="Disordered" evidence="18">
    <location>
        <begin position="507"/>
        <end position="557"/>
    </location>
</feature>
<evidence type="ECO:0000256" key="16">
    <source>
        <dbReference type="PROSITE-ProRule" id="PRU00502"/>
    </source>
</evidence>
<dbReference type="InterPro" id="IPR014014">
    <property type="entry name" value="RNA_helicase_DEAD_Q_motif"/>
</dbReference>
<feature type="region of interest" description="Disordered" evidence="18">
    <location>
        <begin position="428"/>
        <end position="480"/>
    </location>
</feature>
<feature type="domain" description="Helicase ATP-binding" evidence="21">
    <location>
        <begin position="41"/>
        <end position="209"/>
    </location>
</feature>
<dbReference type="CDD" id="cd17954">
    <property type="entry name" value="DEADc_DDX47"/>
    <property type="match status" value="1"/>
</dbReference>
<evidence type="ECO:0000256" key="10">
    <source>
        <dbReference type="ARBA" id="ARBA00022833"/>
    </source>
</evidence>